<name>A0ABD5X1R3_9EURY</name>
<dbReference type="Proteomes" id="UP001596414">
    <property type="component" value="Unassembled WGS sequence"/>
</dbReference>
<dbReference type="PANTHER" id="PTHR30290:SF9">
    <property type="entry name" value="OLIGOPEPTIDE-BINDING PROTEIN APPA"/>
    <property type="match status" value="1"/>
</dbReference>
<dbReference type="InterPro" id="IPR000914">
    <property type="entry name" value="SBP_5_dom"/>
</dbReference>
<feature type="region of interest" description="Disordered" evidence="4">
    <location>
        <begin position="34"/>
        <end position="88"/>
    </location>
</feature>
<evidence type="ECO:0000256" key="1">
    <source>
        <dbReference type="ARBA" id="ARBA00005695"/>
    </source>
</evidence>
<evidence type="ECO:0000313" key="6">
    <source>
        <dbReference type="EMBL" id="MFC7125115.1"/>
    </source>
</evidence>
<feature type="compositionally biased region" description="Acidic residues" evidence="4">
    <location>
        <begin position="55"/>
        <end position="85"/>
    </location>
</feature>
<dbReference type="Gene3D" id="3.10.105.10">
    <property type="entry name" value="Dipeptide-binding Protein, Domain 3"/>
    <property type="match status" value="1"/>
</dbReference>
<dbReference type="EMBL" id="JBHSZQ010000004">
    <property type="protein sequence ID" value="MFC7125115.1"/>
    <property type="molecule type" value="Genomic_DNA"/>
</dbReference>
<dbReference type="CDD" id="cd00995">
    <property type="entry name" value="PBP2_NikA_DppA_OppA_like"/>
    <property type="match status" value="1"/>
</dbReference>
<evidence type="ECO:0000313" key="7">
    <source>
        <dbReference type="Proteomes" id="UP001596414"/>
    </source>
</evidence>
<organism evidence="6 7">
    <name type="scientific">Halovenus rubra</name>
    <dbReference type="NCBI Taxonomy" id="869890"/>
    <lineage>
        <taxon>Archaea</taxon>
        <taxon>Methanobacteriati</taxon>
        <taxon>Methanobacteriota</taxon>
        <taxon>Stenosarchaea group</taxon>
        <taxon>Halobacteria</taxon>
        <taxon>Halobacteriales</taxon>
        <taxon>Haloarculaceae</taxon>
        <taxon>Halovenus</taxon>
    </lineage>
</organism>
<evidence type="ECO:0000256" key="4">
    <source>
        <dbReference type="SAM" id="MobiDB-lite"/>
    </source>
</evidence>
<feature type="domain" description="Solute-binding protein family 5" evidence="5">
    <location>
        <begin position="212"/>
        <end position="614"/>
    </location>
</feature>
<sequence length="652" mass="72153">MSRNADGSKPDRTRRRLLAALGGSASVALAGCSAIFGGDDEDGEDGGETPTPSGDGEDGEDGGSSDGEDGEDGGSSDGEDGEDGGDMTHADKAQAAWETVANNPSPKDQDLRNEAYVEIEEAVRDDMVMINFAHDITENFWYPKVDWDRTGALGGSYHQHKTTSVEGSDRLQLVNSTNSSLDPVESDDTASATVIHKCYDKLVHYPQGVPELQNQVLDSFELSDDGLTYTFSLKEGVMFQNGDELTASDVKYTIRRLAEADQSVRAEFVFDAPNGAGIAHETETVTDDEGNESEEVVPDSLAIEIVDDYTLKVTTEVPNPAVMDVLTYQAFGILPEGLIGDIEGYDGEVGVDTLRTQQTFGTGPWQLESWSQNEEMLLSRFDDYYGSTAEQAEIIYRIVEDPEPRWTLILEENLDIFSIPTSFYNRNNYTVNETDDRGRGVGTYYLEQNDVDLGYQRFTSLVTRYFGFNVANTERPVRKAIAYVLGQNEINDQVFEGRKEPAFSFTPPSIWPTGTDGYDQWVSEWPYGTEDEPGASNVQAATQLLEENNIEETEFTVTTYKSPTYQDAAALVRDKLASTSVNFTLEEAAFSDLIQRGYDGDLQMYSLGWAWSWESVAYGHFGFEPKNTDTSGMPEDNNGYYLDWHVNLSENQ</sequence>
<comment type="caution">
    <text evidence="6">The sequence shown here is derived from an EMBL/GenBank/DDBJ whole genome shotgun (WGS) entry which is preliminary data.</text>
</comment>
<dbReference type="Gene3D" id="3.40.190.10">
    <property type="entry name" value="Periplasmic binding protein-like II"/>
    <property type="match status" value="1"/>
</dbReference>
<evidence type="ECO:0000259" key="5">
    <source>
        <dbReference type="Pfam" id="PF00496"/>
    </source>
</evidence>
<keyword evidence="2" id="KW-0813">Transport</keyword>
<dbReference type="Pfam" id="PF00496">
    <property type="entry name" value="SBP_bac_5"/>
    <property type="match status" value="1"/>
</dbReference>
<reference evidence="6 7" key="1">
    <citation type="journal article" date="2014" name="Int. J. Syst. Evol. Microbiol.">
        <title>Complete genome sequence of Corynebacterium casei LMG S-19264T (=DSM 44701T), isolated from a smear-ripened cheese.</title>
        <authorList>
            <consortium name="US DOE Joint Genome Institute (JGI-PGF)"/>
            <person name="Walter F."/>
            <person name="Albersmeier A."/>
            <person name="Kalinowski J."/>
            <person name="Ruckert C."/>
        </authorList>
    </citation>
    <scope>NUCLEOTIDE SEQUENCE [LARGE SCALE GENOMIC DNA]</scope>
    <source>
        <strain evidence="6 7">CGMCC 4.7215</strain>
    </source>
</reference>
<accession>A0ABD5X1R3</accession>
<comment type="similarity">
    <text evidence="1">Belongs to the bacterial solute-binding protein 5 family.</text>
</comment>
<dbReference type="AlphaFoldDB" id="A0ABD5X1R3"/>
<dbReference type="SUPFAM" id="SSF53850">
    <property type="entry name" value="Periplasmic binding protein-like II"/>
    <property type="match status" value="1"/>
</dbReference>
<dbReference type="PANTHER" id="PTHR30290">
    <property type="entry name" value="PERIPLASMIC BINDING COMPONENT OF ABC TRANSPORTER"/>
    <property type="match status" value="1"/>
</dbReference>
<feature type="compositionally biased region" description="Acidic residues" evidence="4">
    <location>
        <begin position="38"/>
        <end position="47"/>
    </location>
</feature>
<evidence type="ECO:0000256" key="3">
    <source>
        <dbReference type="ARBA" id="ARBA00022729"/>
    </source>
</evidence>
<dbReference type="PROSITE" id="PS51257">
    <property type="entry name" value="PROKAR_LIPOPROTEIN"/>
    <property type="match status" value="1"/>
</dbReference>
<protein>
    <submittedName>
        <fullName evidence="6">ABC transporter substrate-binding protein</fullName>
    </submittedName>
</protein>
<keyword evidence="3" id="KW-0732">Signal</keyword>
<proteinExistence type="inferred from homology"/>
<dbReference type="RefSeq" id="WP_267636117.1">
    <property type="nucleotide sequence ID" value="NZ_JAODIY010000004.1"/>
</dbReference>
<dbReference type="InterPro" id="IPR039424">
    <property type="entry name" value="SBP_5"/>
</dbReference>
<evidence type="ECO:0000256" key="2">
    <source>
        <dbReference type="ARBA" id="ARBA00022448"/>
    </source>
</evidence>
<gene>
    <name evidence="6" type="ORF">ACFQJ7_03545</name>
</gene>